<dbReference type="InterPro" id="IPR041657">
    <property type="entry name" value="HTH_17"/>
</dbReference>
<dbReference type="AlphaFoldDB" id="A0A563U661"/>
<organism evidence="2 3">
    <name type="scientific">Mucilaginibacter achroorhodeus</name>
    <dbReference type="NCBI Taxonomy" id="2599294"/>
    <lineage>
        <taxon>Bacteria</taxon>
        <taxon>Pseudomonadati</taxon>
        <taxon>Bacteroidota</taxon>
        <taxon>Sphingobacteriia</taxon>
        <taxon>Sphingobacteriales</taxon>
        <taxon>Sphingobacteriaceae</taxon>
        <taxon>Mucilaginibacter</taxon>
    </lineage>
</organism>
<evidence type="ECO:0000313" key="2">
    <source>
        <dbReference type="EMBL" id="TWR26832.1"/>
    </source>
</evidence>
<dbReference type="EMBL" id="VOEI01000002">
    <property type="protein sequence ID" value="TWR26832.1"/>
    <property type="molecule type" value="Genomic_DNA"/>
</dbReference>
<dbReference type="Proteomes" id="UP000318010">
    <property type="component" value="Unassembled WGS sequence"/>
</dbReference>
<gene>
    <name evidence="2" type="ORF">FPZ42_07280</name>
</gene>
<dbReference type="PANTHER" id="PTHR34585">
    <property type="match status" value="1"/>
</dbReference>
<evidence type="ECO:0000259" key="1">
    <source>
        <dbReference type="Pfam" id="PF12728"/>
    </source>
</evidence>
<feature type="domain" description="Helix-turn-helix" evidence="1">
    <location>
        <begin position="41"/>
        <end position="85"/>
    </location>
</feature>
<dbReference type="RefSeq" id="WP_146269864.1">
    <property type="nucleotide sequence ID" value="NZ_VOEI01000002.1"/>
</dbReference>
<dbReference type="Pfam" id="PF12728">
    <property type="entry name" value="HTH_17"/>
    <property type="match status" value="1"/>
</dbReference>
<name>A0A563U661_9SPHI</name>
<keyword evidence="3" id="KW-1185">Reference proteome</keyword>
<protein>
    <submittedName>
        <fullName evidence="2">Helix-turn-helix domain-containing protein</fullName>
    </submittedName>
</protein>
<comment type="caution">
    <text evidence="2">The sequence shown here is derived from an EMBL/GenBank/DDBJ whole genome shotgun (WGS) entry which is preliminary data.</text>
</comment>
<reference evidence="2 3" key="1">
    <citation type="submission" date="2019-07" db="EMBL/GenBank/DDBJ databases">
        <authorList>
            <person name="Kim J."/>
        </authorList>
    </citation>
    <scope>NUCLEOTIDE SEQUENCE [LARGE SCALE GENOMIC DNA]</scope>
    <source>
        <strain evidence="2 3">MJ1a</strain>
    </source>
</reference>
<sequence length="86" mass="9854">MNVELVTNEDLRQFKADLLMEIRQLMLQPGTQEKKWLKGIEVRQVLGISAGTLQNLRLNGTLTFSKIGGTLYYKSMDIEKLLEGKR</sequence>
<evidence type="ECO:0000313" key="3">
    <source>
        <dbReference type="Proteomes" id="UP000318010"/>
    </source>
</evidence>
<proteinExistence type="predicted"/>
<dbReference type="OrthoDB" id="1524679at2"/>
<accession>A0A563U661</accession>
<dbReference type="PANTHER" id="PTHR34585:SF22">
    <property type="entry name" value="HELIX-TURN-HELIX DOMAIN-CONTAINING PROTEIN"/>
    <property type="match status" value="1"/>
</dbReference>